<feature type="chain" id="PRO_5035906174" description="Interleukin" evidence="8">
    <location>
        <begin position="33"/>
        <end position="147"/>
    </location>
</feature>
<dbReference type="GO" id="GO:0001819">
    <property type="term" value="P:positive regulation of cytokine production"/>
    <property type="evidence" value="ECO:0007669"/>
    <property type="project" value="TreeGrafter"/>
</dbReference>
<dbReference type="GO" id="GO:0050778">
    <property type="term" value="P:positive regulation of immune response"/>
    <property type="evidence" value="ECO:0007669"/>
    <property type="project" value="TreeGrafter"/>
</dbReference>
<dbReference type="OrthoDB" id="8858214at2759"/>
<dbReference type="EMBL" id="JAFBMS010000042">
    <property type="protein sequence ID" value="KAG9340501.1"/>
    <property type="molecule type" value="Genomic_DNA"/>
</dbReference>
<dbReference type="GO" id="GO:0042119">
    <property type="term" value="P:neutrophil activation"/>
    <property type="evidence" value="ECO:0007669"/>
    <property type="project" value="TreeGrafter"/>
</dbReference>
<keyword evidence="3 7" id="KW-0202">Cytokine</keyword>
<evidence type="ECO:0000256" key="2">
    <source>
        <dbReference type="ARBA" id="ARBA00006050"/>
    </source>
</evidence>
<organism evidence="9 10">
    <name type="scientific">Albula glossodonta</name>
    <name type="common">roundjaw bonefish</name>
    <dbReference type="NCBI Taxonomy" id="121402"/>
    <lineage>
        <taxon>Eukaryota</taxon>
        <taxon>Metazoa</taxon>
        <taxon>Chordata</taxon>
        <taxon>Craniata</taxon>
        <taxon>Vertebrata</taxon>
        <taxon>Euteleostomi</taxon>
        <taxon>Actinopterygii</taxon>
        <taxon>Neopterygii</taxon>
        <taxon>Teleostei</taxon>
        <taxon>Albuliformes</taxon>
        <taxon>Albulidae</taxon>
        <taxon>Albula</taxon>
    </lineage>
</organism>
<dbReference type="Proteomes" id="UP000824540">
    <property type="component" value="Unassembled WGS sequence"/>
</dbReference>
<dbReference type="PANTHER" id="PTHR14356">
    <property type="entry name" value="INTERLEUKIN-15-RELATED"/>
    <property type="match status" value="1"/>
</dbReference>
<evidence type="ECO:0000313" key="10">
    <source>
        <dbReference type="Proteomes" id="UP000824540"/>
    </source>
</evidence>
<dbReference type="GO" id="GO:0042102">
    <property type="term" value="P:positive regulation of T cell proliferation"/>
    <property type="evidence" value="ECO:0007669"/>
    <property type="project" value="TreeGrafter"/>
</dbReference>
<dbReference type="InterPro" id="IPR003443">
    <property type="entry name" value="IL-15/IL-21_fam"/>
</dbReference>
<accession>A0A8T2NN62</accession>
<evidence type="ECO:0000313" key="9">
    <source>
        <dbReference type="EMBL" id="KAG9340501.1"/>
    </source>
</evidence>
<evidence type="ECO:0000256" key="4">
    <source>
        <dbReference type="ARBA" id="ARBA00022525"/>
    </source>
</evidence>
<comment type="similarity">
    <text evidence="2 7">Belongs to the IL-15/IL-21 family.</text>
</comment>
<name>A0A8T2NN62_9TELE</name>
<dbReference type="PANTHER" id="PTHR14356:SF3">
    <property type="entry name" value="INTERLEUKIN-15"/>
    <property type="match status" value="1"/>
</dbReference>
<evidence type="ECO:0000256" key="5">
    <source>
        <dbReference type="ARBA" id="ARBA00022729"/>
    </source>
</evidence>
<protein>
    <recommendedName>
        <fullName evidence="7">Interleukin</fullName>
    </recommendedName>
</protein>
<dbReference type="GO" id="GO:0005615">
    <property type="term" value="C:extracellular space"/>
    <property type="evidence" value="ECO:0007669"/>
    <property type="project" value="UniProtKB-KW"/>
</dbReference>
<dbReference type="Pfam" id="PF02372">
    <property type="entry name" value="IL15"/>
    <property type="match status" value="1"/>
</dbReference>
<evidence type="ECO:0000256" key="1">
    <source>
        <dbReference type="ARBA" id="ARBA00004613"/>
    </source>
</evidence>
<keyword evidence="6" id="KW-1015">Disulfide bond</keyword>
<dbReference type="GO" id="GO:0005125">
    <property type="term" value="F:cytokine activity"/>
    <property type="evidence" value="ECO:0007669"/>
    <property type="project" value="UniProtKB-KW"/>
</dbReference>
<dbReference type="InterPro" id="IPR009079">
    <property type="entry name" value="4_helix_cytokine-like_core"/>
</dbReference>
<keyword evidence="10" id="KW-1185">Reference proteome</keyword>
<evidence type="ECO:0000256" key="6">
    <source>
        <dbReference type="ARBA" id="ARBA00023157"/>
    </source>
</evidence>
<dbReference type="Gene3D" id="1.20.1250.70">
    <property type="entry name" value="Interleukin-15/Interleukin-21"/>
    <property type="match status" value="1"/>
</dbReference>
<proteinExistence type="inferred from homology"/>
<reference evidence="9" key="1">
    <citation type="thesis" date="2021" institute="BYU ScholarsArchive" country="Provo, UT, USA">
        <title>Applications of and Algorithms for Genome Assembly and Genomic Analyses with an Emphasis on Marine Teleosts.</title>
        <authorList>
            <person name="Pickett B.D."/>
        </authorList>
    </citation>
    <scope>NUCLEOTIDE SEQUENCE</scope>
    <source>
        <strain evidence="9">HI-2016</strain>
    </source>
</reference>
<keyword evidence="4" id="KW-0964">Secreted</keyword>
<dbReference type="GO" id="GO:0005126">
    <property type="term" value="F:cytokine receptor binding"/>
    <property type="evidence" value="ECO:0007669"/>
    <property type="project" value="InterPro"/>
</dbReference>
<evidence type="ECO:0000256" key="3">
    <source>
        <dbReference type="ARBA" id="ARBA00022514"/>
    </source>
</evidence>
<evidence type="ECO:0000256" key="7">
    <source>
        <dbReference type="RuleBase" id="RU003453"/>
    </source>
</evidence>
<feature type="signal peptide" evidence="8">
    <location>
        <begin position="1"/>
        <end position="32"/>
    </location>
</feature>
<keyword evidence="5 8" id="KW-0732">Signal</keyword>
<dbReference type="SUPFAM" id="SSF47266">
    <property type="entry name" value="4-helical cytokines"/>
    <property type="match status" value="1"/>
</dbReference>
<comment type="caution">
    <text evidence="9">The sequence shown here is derived from an EMBL/GenBank/DDBJ whole genome shotgun (WGS) entry which is preliminary data.</text>
</comment>
<evidence type="ECO:0000256" key="8">
    <source>
        <dbReference type="SAM" id="SignalP"/>
    </source>
</evidence>
<sequence length="147" mass="16687">MSEGRRTKTSSCRLSAALSLLYLVVMPTVGAGGPIMCSHDLIGFVQYIMGKDKDMNSIEERLYTPEITDFEKCPYSTLNCFTKEMKVLMYHSTVEGIKEISKGLDLIPKQEDSVHCPQCEVHREKPVMAFLQTLEQIMQRMNAQSCR</sequence>
<gene>
    <name evidence="9" type="ORF">JZ751_021321</name>
</gene>
<dbReference type="GO" id="GO:0006955">
    <property type="term" value="P:immune response"/>
    <property type="evidence" value="ECO:0007669"/>
    <property type="project" value="InterPro"/>
</dbReference>
<dbReference type="AlphaFoldDB" id="A0A8T2NN62"/>
<comment type="subcellular location">
    <subcellularLocation>
        <location evidence="1">Secreted</location>
    </subcellularLocation>
</comment>